<accession>A0ABQ2V577</accession>
<dbReference type="Pfam" id="PF14200">
    <property type="entry name" value="RicinB_lectin_2"/>
    <property type="match status" value="2"/>
</dbReference>
<reference evidence="4" key="1">
    <citation type="journal article" date="2019" name="Int. J. Syst. Evol. Microbiol.">
        <title>The Global Catalogue of Microorganisms (GCM) 10K type strain sequencing project: providing services to taxonomists for standard genome sequencing and annotation.</title>
        <authorList>
            <consortium name="The Broad Institute Genomics Platform"/>
            <consortium name="The Broad Institute Genome Sequencing Center for Infectious Disease"/>
            <person name="Wu L."/>
            <person name="Ma J."/>
        </authorList>
    </citation>
    <scope>NUCLEOTIDE SEQUENCE [LARGE SCALE GENOMIC DNA]</scope>
    <source>
        <strain evidence="4">JCM 3296</strain>
    </source>
</reference>
<dbReference type="SUPFAM" id="SSF50370">
    <property type="entry name" value="Ricin B-like lectins"/>
    <property type="match status" value="1"/>
</dbReference>
<organism evidence="3 4">
    <name type="scientific">Lentzea flava</name>
    <dbReference type="NCBI Taxonomy" id="103732"/>
    <lineage>
        <taxon>Bacteria</taxon>
        <taxon>Bacillati</taxon>
        <taxon>Actinomycetota</taxon>
        <taxon>Actinomycetes</taxon>
        <taxon>Pseudonocardiales</taxon>
        <taxon>Pseudonocardiaceae</taxon>
        <taxon>Lentzea</taxon>
    </lineage>
</organism>
<dbReference type="InterPro" id="IPR035992">
    <property type="entry name" value="Ricin_B-like_lectins"/>
</dbReference>
<feature type="chain" id="PRO_5047163980" description="Ricin B lectin domain-containing protein" evidence="1">
    <location>
        <begin position="29"/>
        <end position="211"/>
    </location>
</feature>
<evidence type="ECO:0000313" key="3">
    <source>
        <dbReference type="EMBL" id="GGU66013.1"/>
    </source>
</evidence>
<dbReference type="PROSITE" id="PS50231">
    <property type="entry name" value="RICIN_B_LECTIN"/>
    <property type="match status" value="1"/>
</dbReference>
<dbReference type="RefSeq" id="WP_189257793.1">
    <property type="nucleotide sequence ID" value="NZ_BMRE01000040.1"/>
</dbReference>
<sequence length="211" mass="22375">MKTVIRRVSAAIAAGAALITIAIAPSSAAPKFEPYAVPKAGKMQAAAVGEAQWTVIIPKTTDPRYTGGDPRCADVAWNSVDNGARVILFDCYGTPNQTWAPIWVASDNPEGTAMFVNGNSGKCLDLSGNAPENGAAVIQWNCHNGANQRWDVVLPAGADPETHTWPVLFKNRATGKCLDLDHGGSANGTGFLQWDCHGGDNQLFTLYKAYS</sequence>
<name>A0ABQ2V577_9PSEU</name>
<dbReference type="EMBL" id="BMRE01000040">
    <property type="protein sequence ID" value="GGU66013.1"/>
    <property type="molecule type" value="Genomic_DNA"/>
</dbReference>
<dbReference type="SMART" id="SM00458">
    <property type="entry name" value="RICIN"/>
    <property type="match status" value="1"/>
</dbReference>
<protein>
    <recommendedName>
        <fullName evidence="2">Ricin B lectin domain-containing protein</fullName>
    </recommendedName>
</protein>
<evidence type="ECO:0000259" key="2">
    <source>
        <dbReference type="SMART" id="SM00458"/>
    </source>
</evidence>
<keyword evidence="4" id="KW-1185">Reference proteome</keyword>
<feature type="signal peptide" evidence="1">
    <location>
        <begin position="1"/>
        <end position="28"/>
    </location>
</feature>
<proteinExistence type="predicted"/>
<feature type="domain" description="Ricin B lectin" evidence="2">
    <location>
        <begin position="61"/>
        <end position="207"/>
    </location>
</feature>
<evidence type="ECO:0000313" key="4">
    <source>
        <dbReference type="Proteomes" id="UP000649573"/>
    </source>
</evidence>
<dbReference type="Proteomes" id="UP000649573">
    <property type="component" value="Unassembled WGS sequence"/>
</dbReference>
<dbReference type="Gene3D" id="2.80.10.50">
    <property type="match status" value="3"/>
</dbReference>
<dbReference type="CDD" id="cd00161">
    <property type="entry name" value="beta-trefoil_Ricin-like"/>
    <property type="match status" value="1"/>
</dbReference>
<comment type="caution">
    <text evidence="3">The sequence shown here is derived from an EMBL/GenBank/DDBJ whole genome shotgun (WGS) entry which is preliminary data.</text>
</comment>
<evidence type="ECO:0000256" key="1">
    <source>
        <dbReference type="SAM" id="SignalP"/>
    </source>
</evidence>
<keyword evidence="1" id="KW-0732">Signal</keyword>
<dbReference type="InterPro" id="IPR000772">
    <property type="entry name" value="Ricin_B_lectin"/>
</dbReference>
<gene>
    <name evidence="3" type="ORF">GCM10010178_67410</name>
</gene>